<dbReference type="InterPro" id="IPR018187">
    <property type="entry name" value="Asp/Glu_racemase_AS_1"/>
</dbReference>
<accession>A0A3B0R9P8</accession>
<evidence type="ECO:0000256" key="1">
    <source>
        <dbReference type="ARBA" id="ARBA00001602"/>
    </source>
</evidence>
<evidence type="ECO:0000256" key="4">
    <source>
        <dbReference type="ARBA" id="ARBA00022984"/>
    </source>
</evidence>
<evidence type="ECO:0000256" key="5">
    <source>
        <dbReference type="ARBA" id="ARBA00023235"/>
    </source>
</evidence>
<dbReference type="GO" id="GO:0008881">
    <property type="term" value="F:glutamate racemase activity"/>
    <property type="evidence" value="ECO:0007669"/>
    <property type="project" value="UniProtKB-EC"/>
</dbReference>
<dbReference type="InterPro" id="IPR033134">
    <property type="entry name" value="Asp/Glu_racemase_AS_2"/>
</dbReference>
<dbReference type="Pfam" id="PF01177">
    <property type="entry name" value="Asp_Glu_race"/>
    <property type="match status" value="1"/>
</dbReference>
<dbReference type="GO" id="GO:0008360">
    <property type="term" value="P:regulation of cell shape"/>
    <property type="evidence" value="ECO:0007669"/>
    <property type="project" value="UniProtKB-KW"/>
</dbReference>
<dbReference type="PANTHER" id="PTHR21198">
    <property type="entry name" value="GLUTAMATE RACEMASE"/>
    <property type="match status" value="1"/>
</dbReference>
<dbReference type="FunFam" id="3.40.50.1860:FF:000002">
    <property type="entry name" value="Glutamate racemase"/>
    <property type="match status" value="1"/>
</dbReference>
<proteinExistence type="inferred from homology"/>
<protein>
    <recommendedName>
        <fullName evidence="2">glutamate racemase</fullName>
        <ecNumber evidence="2">5.1.1.3</ecNumber>
    </recommendedName>
</protein>
<dbReference type="HAMAP" id="MF_00258">
    <property type="entry name" value="Glu_racemase"/>
    <property type="match status" value="1"/>
</dbReference>
<keyword evidence="3" id="KW-0133">Cell shape</keyword>
<dbReference type="Gene3D" id="3.40.50.1860">
    <property type="match status" value="2"/>
</dbReference>
<organism evidence="7">
    <name type="scientific">hydrothermal vent metagenome</name>
    <dbReference type="NCBI Taxonomy" id="652676"/>
    <lineage>
        <taxon>unclassified sequences</taxon>
        <taxon>metagenomes</taxon>
        <taxon>ecological metagenomes</taxon>
    </lineage>
</organism>
<keyword evidence="4" id="KW-0573">Peptidoglycan synthesis</keyword>
<dbReference type="InterPro" id="IPR001920">
    <property type="entry name" value="Asp/Glu_race"/>
</dbReference>
<evidence type="ECO:0000313" key="7">
    <source>
        <dbReference type="EMBL" id="VAV85756.1"/>
    </source>
</evidence>
<dbReference type="InterPro" id="IPR004391">
    <property type="entry name" value="Glu_race"/>
</dbReference>
<evidence type="ECO:0000256" key="2">
    <source>
        <dbReference type="ARBA" id="ARBA00013090"/>
    </source>
</evidence>
<gene>
    <name evidence="7" type="ORF">MNBD_DELTA01-138</name>
</gene>
<evidence type="ECO:0000256" key="3">
    <source>
        <dbReference type="ARBA" id="ARBA00022960"/>
    </source>
</evidence>
<reference evidence="7" key="1">
    <citation type="submission" date="2018-06" db="EMBL/GenBank/DDBJ databases">
        <authorList>
            <person name="Zhirakovskaya E."/>
        </authorList>
    </citation>
    <scope>NUCLEOTIDE SEQUENCE</scope>
</reference>
<dbReference type="SUPFAM" id="SSF53681">
    <property type="entry name" value="Aspartate/glutamate racemase"/>
    <property type="match status" value="2"/>
</dbReference>
<comment type="catalytic activity">
    <reaction evidence="1">
        <text>L-glutamate = D-glutamate</text>
        <dbReference type="Rhea" id="RHEA:12813"/>
        <dbReference type="ChEBI" id="CHEBI:29985"/>
        <dbReference type="ChEBI" id="CHEBI:29986"/>
        <dbReference type="EC" id="5.1.1.3"/>
    </reaction>
</comment>
<dbReference type="PROSITE" id="PS00924">
    <property type="entry name" value="ASP_GLU_RACEMASE_2"/>
    <property type="match status" value="1"/>
</dbReference>
<dbReference type="NCBIfam" id="TIGR00067">
    <property type="entry name" value="glut_race"/>
    <property type="match status" value="1"/>
</dbReference>
<dbReference type="PANTHER" id="PTHR21198:SF2">
    <property type="entry name" value="GLUTAMATE RACEMASE"/>
    <property type="match status" value="1"/>
</dbReference>
<sequence>MLLYLFCRSFAIKRLGAASCVPNFKDMDKRPIGIFDSGIGGLTVLREVIEAMPGESTVYLGDTARVPYGTKSARTVTAYALQNAEFLLTKDIKLLIVACNTATAYALPELQKRFTIPVIGVIEPGARMAARATRARQIGIIGTEGTVRSGAYFDAIKAADQKVVVYTRACPLFVPLAEEGWADTDVARLTARKYLGDIKKQGIDVLLLGCTHYPLLRETISFVMGDEVTLIDSAVATAARADSLLMEHGLSARGTERPSRDFFVTDSPQRFEEIGRKFLRASMHAELVTLESAGKIEETGKE</sequence>
<dbReference type="GO" id="GO:0009252">
    <property type="term" value="P:peptidoglycan biosynthetic process"/>
    <property type="evidence" value="ECO:0007669"/>
    <property type="project" value="UniProtKB-KW"/>
</dbReference>
<dbReference type="AlphaFoldDB" id="A0A3B0R9P8"/>
<keyword evidence="6" id="KW-0961">Cell wall biogenesis/degradation</keyword>
<evidence type="ECO:0000256" key="6">
    <source>
        <dbReference type="ARBA" id="ARBA00023316"/>
    </source>
</evidence>
<dbReference type="EMBL" id="UOEA01000097">
    <property type="protein sequence ID" value="VAV85756.1"/>
    <property type="molecule type" value="Genomic_DNA"/>
</dbReference>
<keyword evidence="5 7" id="KW-0413">Isomerase</keyword>
<name>A0A3B0R9P8_9ZZZZ</name>
<dbReference type="GO" id="GO:0071555">
    <property type="term" value="P:cell wall organization"/>
    <property type="evidence" value="ECO:0007669"/>
    <property type="project" value="UniProtKB-KW"/>
</dbReference>
<dbReference type="InterPro" id="IPR015942">
    <property type="entry name" value="Asp/Glu/hydantoin_racemase"/>
</dbReference>
<dbReference type="PROSITE" id="PS00923">
    <property type="entry name" value="ASP_GLU_RACEMASE_1"/>
    <property type="match status" value="1"/>
</dbReference>
<dbReference type="EC" id="5.1.1.3" evidence="2"/>